<feature type="domain" description="Peptidase M48" evidence="7">
    <location>
        <begin position="137"/>
        <end position="309"/>
    </location>
</feature>
<dbReference type="Proteomes" id="UP000002866">
    <property type="component" value="Chromosome 1"/>
</dbReference>
<dbReference type="MEROPS" id="M48.018"/>
<gene>
    <name evidence="8" type="primary">TBLA0A09220</name>
    <name evidence="8" type="ORF">TBLA_0A09220</name>
</gene>
<comment type="cofactor">
    <cofactor evidence="6">
        <name>Zn(2+)</name>
        <dbReference type="ChEBI" id="CHEBI:29105"/>
    </cofactor>
    <text evidence="6">Binds 1 zinc ion per subunit.</text>
</comment>
<name>I2GX58_HENB6</name>
<dbReference type="InterPro" id="IPR001915">
    <property type="entry name" value="Peptidase_M48"/>
</dbReference>
<dbReference type="GeneID" id="14493274"/>
<dbReference type="GO" id="GO:0035694">
    <property type="term" value="P:mitochondrial protein catabolic process"/>
    <property type="evidence" value="ECO:0007669"/>
    <property type="project" value="EnsemblFungi"/>
</dbReference>
<dbReference type="GO" id="GO:0004222">
    <property type="term" value="F:metalloendopeptidase activity"/>
    <property type="evidence" value="ECO:0007669"/>
    <property type="project" value="EnsemblFungi"/>
</dbReference>
<dbReference type="HOGENOM" id="CLU_029002_1_2_1"/>
<dbReference type="GO" id="GO:0033108">
    <property type="term" value="P:mitochondrial respiratory chain complex assembly"/>
    <property type="evidence" value="ECO:0007669"/>
    <property type="project" value="EnsemblFungi"/>
</dbReference>
<dbReference type="GO" id="GO:0034982">
    <property type="term" value="P:mitochondrial protein processing"/>
    <property type="evidence" value="ECO:0007669"/>
    <property type="project" value="TreeGrafter"/>
</dbReference>
<dbReference type="OMA" id="RFNCYSE"/>
<dbReference type="GO" id="GO:0046872">
    <property type="term" value="F:metal ion binding"/>
    <property type="evidence" value="ECO:0007669"/>
    <property type="project" value="UniProtKB-KW"/>
</dbReference>
<dbReference type="GO" id="GO:0141164">
    <property type="term" value="P:mitochondrial protein quality control"/>
    <property type="evidence" value="ECO:0007669"/>
    <property type="project" value="EnsemblFungi"/>
</dbReference>
<protein>
    <recommendedName>
        <fullName evidence="7">Peptidase M48 domain-containing protein</fullName>
    </recommendedName>
</protein>
<sequence length="349" mass="40457">MFKTLSFNISKNIIRNNNKFLFQRVNIQCYNQSSYNRFNNRHQFSITNYINDPKKRNRLALIIGATGIFYILNQEKAPVTGRRRFIWISSWLEMKISNYTYKSMLNETRGTMLPQNHPTTKKVEKIFHKIVEASYKEETVDRSQLDGIDWKIHVINDSRAPPNAFVLPGGKVFIFSEMLRICGNDDGIATVLSHEFAHQLARHTSENLSKAPIYTLLGVLLYSITGTGSFNNILMDGLLRMPASRQMETEADYIGLMIMARACFHPEEAVRLWQRMTQYERRSGLGMRNVEFLSTHPTSEKRIVNMQNWMSQARSLYEQSDCNVPNSFYQGFRDSFTGGIIEPAYLAWN</sequence>
<dbReference type="FunCoup" id="I2GX58">
    <property type="interactions" value="235"/>
</dbReference>
<organism evidence="8 9">
    <name type="scientific">Henningerozyma blattae (strain ATCC 34711 / CBS 6284 / DSM 70876 / NBRC 10599 / NRRL Y-10934 / UCD 77-7)</name>
    <name type="common">Yeast</name>
    <name type="synonym">Tetrapisispora blattae</name>
    <dbReference type="NCBI Taxonomy" id="1071380"/>
    <lineage>
        <taxon>Eukaryota</taxon>
        <taxon>Fungi</taxon>
        <taxon>Dikarya</taxon>
        <taxon>Ascomycota</taxon>
        <taxon>Saccharomycotina</taxon>
        <taxon>Saccharomycetes</taxon>
        <taxon>Saccharomycetales</taxon>
        <taxon>Saccharomycetaceae</taxon>
        <taxon>Henningerozyma</taxon>
    </lineage>
</organism>
<dbReference type="STRING" id="1071380.I2GX58"/>
<evidence type="ECO:0000256" key="1">
    <source>
        <dbReference type="ARBA" id="ARBA00022670"/>
    </source>
</evidence>
<dbReference type="RefSeq" id="XP_004178229.1">
    <property type="nucleotide sequence ID" value="XM_004178181.1"/>
</dbReference>
<dbReference type="InterPro" id="IPR051156">
    <property type="entry name" value="Mito/Outer_Membr_Metalloprot"/>
</dbReference>
<dbReference type="OrthoDB" id="7464992at2759"/>
<keyword evidence="2" id="KW-0479">Metal-binding</keyword>
<keyword evidence="9" id="KW-1185">Reference proteome</keyword>
<dbReference type="GO" id="GO:0005743">
    <property type="term" value="C:mitochondrial inner membrane"/>
    <property type="evidence" value="ECO:0007669"/>
    <property type="project" value="EnsemblFungi"/>
</dbReference>
<comment type="similarity">
    <text evidence="6">Belongs to the peptidase M48 family.</text>
</comment>
<dbReference type="Pfam" id="PF01435">
    <property type="entry name" value="Peptidase_M48"/>
    <property type="match status" value="1"/>
</dbReference>
<dbReference type="GO" id="GO:0031929">
    <property type="term" value="P:TOR signaling"/>
    <property type="evidence" value="ECO:0007669"/>
    <property type="project" value="EnsemblFungi"/>
</dbReference>
<dbReference type="PANTHER" id="PTHR22726">
    <property type="entry name" value="METALLOENDOPEPTIDASE OMA1"/>
    <property type="match status" value="1"/>
</dbReference>
<keyword evidence="3 6" id="KW-0378">Hydrolase</keyword>
<reference evidence="8 9" key="1">
    <citation type="journal article" date="2011" name="Proc. Natl. Acad. Sci. U.S.A.">
        <title>Evolutionary erosion of yeast sex chromosomes by mating-type switching accidents.</title>
        <authorList>
            <person name="Gordon J.L."/>
            <person name="Armisen D."/>
            <person name="Proux-Wera E."/>
            <person name="Oheigeartaigh S.S."/>
            <person name="Byrne K.P."/>
            <person name="Wolfe K.H."/>
        </authorList>
    </citation>
    <scope>NUCLEOTIDE SEQUENCE [LARGE SCALE GENOMIC DNA]</scope>
    <source>
        <strain evidence="9">ATCC 34711 / CBS 6284 / DSM 70876 / NBRC 10599 / NRRL Y-10934 / UCD 77-7</strain>
    </source>
</reference>
<dbReference type="Gene3D" id="3.30.2010.10">
    <property type="entry name" value="Metalloproteases ('zincins'), catalytic domain"/>
    <property type="match status" value="1"/>
</dbReference>
<proteinExistence type="inferred from homology"/>
<evidence type="ECO:0000313" key="9">
    <source>
        <dbReference type="Proteomes" id="UP000002866"/>
    </source>
</evidence>
<dbReference type="AlphaFoldDB" id="I2GX58"/>
<evidence type="ECO:0000256" key="5">
    <source>
        <dbReference type="ARBA" id="ARBA00023049"/>
    </source>
</evidence>
<dbReference type="CDD" id="cd07331">
    <property type="entry name" value="M48C_Oma1_like"/>
    <property type="match status" value="1"/>
</dbReference>
<dbReference type="KEGG" id="tbl:TBLA_0A09220"/>
<evidence type="ECO:0000256" key="3">
    <source>
        <dbReference type="ARBA" id="ARBA00022801"/>
    </source>
</evidence>
<dbReference type="PANTHER" id="PTHR22726:SF1">
    <property type="entry name" value="METALLOENDOPEPTIDASE OMA1, MITOCHONDRIAL"/>
    <property type="match status" value="1"/>
</dbReference>
<dbReference type="eggNOG" id="KOG2661">
    <property type="taxonomic scope" value="Eukaryota"/>
</dbReference>
<accession>I2GX58</accession>
<evidence type="ECO:0000259" key="7">
    <source>
        <dbReference type="Pfam" id="PF01435"/>
    </source>
</evidence>
<evidence type="ECO:0000256" key="6">
    <source>
        <dbReference type="RuleBase" id="RU003983"/>
    </source>
</evidence>
<keyword evidence="5 6" id="KW-0482">Metalloprotease</keyword>
<keyword evidence="4 6" id="KW-0862">Zinc</keyword>
<dbReference type="EMBL" id="HE806316">
    <property type="protein sequence ID" value="CCH58710.1"/>
    <property type="molecule type" value="Genomic_DNA"/>
</dbReference>
<keyword evidence="1 6" id="KW-0645">Protease</keyword>
<dbReference type="InParanoid" id="I2GX58"/>
<evidence type="ECO:0000256" key="4">
    <source>
        <dbReference type="ARBA" id="ARBA00022833"/>
    </source>
</evidence>
<evidence type="ECO:0000313" key="8">
    <source>
        <dbReference type="EMBL" id="CCH58710.1"/>
    </source>
</evidence>
<evidence type="ECO:0000256" key="2">
    <source>
        <dbReference type="ARBA" id="ARBA00022723"/>
    </source>
</evidence>